<sequence length="125" mass="13435">MEESVAVSGSQPVDRGQARVRSSAIRAGQARAPLFLPGSIRHGQHGGHYKLMQLSASGPTPSITATAIPTQFRTRARSRGPWGRGAGRRFLSAWVTDPGVAGWRDHHHHPFGSNRLTAEDHNGGL</sequence>
<dbReference type="EMBL" id="CADEAL010003959">
    <property type="protein sequence ID" value="CAB1447913.1"/>
    <property type="molecule type" value="Genomic_DNA"/>
</dbReference>
<dbReference type="Proteomes" id="UP001153269">
    <property type="component" value="Unassembled WGS sequence"/>
</dbReference>
<gene>
    <name evidence="2" type="ORF">PLEPLA_LOCUS35580</name>
</gene>
<dbReference type="AlphaFoldDB" id="A0A9N7VE44"/>
<keyword evidence="3" id="KW-1185">Reference proteome</keyword>
<evidence type="ECO:0000313" key="3">
    <source>
        <dbReference type="Proteomes" id="UP001153269"/>
    </source>
</evidence>
<accession>A0A9N7VE44</accession>
<name>A0A9N7VE44_PLEPL</name>
<comment type="caution">
    <text evidence="2">The sequence shown here is derived from an EMBL/GenBank/DDBJ whole genome shotgun (WGS) entry which is preliminary data.</text>
</comment>
<organism evidence="2 3">
    <name type="scientific">Pleuronectes platessa</name>
    <name type="common">European plaice</name>
    <dbReference type="NCBI Taxonomy" id="8262"/>
    <lineage>
        <taxon>Eukaryota</taxon>
        <taxon>Metazoa</taxon>
        <taxon>Chordata</taxon>
        <taxon>Craniata</taxon>
        <taxon>Vertebrata</taxon>
        <taxon>Euteleostomi</taxon>
        <taxon>Actinopterygii</taxon>
        <taxon>Neopterygii</taxon>
        <taxon>Teleostei</taxon>
        <taxon>Neoteleostei</taxon>
        <taxon>Acanthomorphata</taxon>
        <taxon>Carangaria</taxon>
        <taxon>Pleuronectiformes</taxon>
        <taxon>Pleuronectoidei</taxon>
        <taxon>Pleuronectidae</taxon>
        <taxon>Pleuronectes</taxon>
    </lineage>
</organism>
<feature type="region of interest" description="Disordered" evidence="1">
    <location>
        <begin position="1"/>
        <end position="24"/>
    </location>
</feature>
<proteinExistence type="predicted"/>
<reference evidence="2" key="1">
    <citation type="submission" date="2020-03" db="EMBL/GenBank/DDBJ databases">
        <authorList>
            <person name="Weist P."/>
        </authorList>
    </citation>
    <scope>NUCLEOTIDE SEQUENCE</scope>
</reference>
<protein>
    <submittedName>
        <fullName evidence="2">Uncharacterized protein</fullName>
    </submittedName>
</protein>
<evidence type="ECO:0000313" key="2">
    <source>
        <dbReference type="EMBL" id="CAB1447913.1"/>
    </source>
</evidence>
<evidence type="ECO:0000256" key="1">
    <source>
        <dbReference type="SAM" id="MobiDB-lite"/>
    </source>
</evidence>
<feature type="region of interest" description="Disordered" evidence="1">
    <location>
        <begin position="102"/>
        <end position="125"/>
    </location>
</feature>